<evidence type="ECO:0000313" key="1">
    <source>
        <dbReference type="EMBL" id="ABK99182.1"/>
    </source>
</evidence>
<reference evidence="1 2" key="1">
    <citation type="submission" date="2006-10" db="EMBL/GenBank/DDBJ databases">
        <title>Complete sequence of chromosome of Pelobacter propionicus DSM 2379.</title>
        <authorList>
            <consortium name="US DOE Joint Genome Institute"/>
            <person name="Copeland A."/>
            <person name="Lucas S."/>
            <person name="Lapidus A."/>
            <person name="Barry K."/>
            <person name="Detter J.C."/>
            <person name="Glavina del Rio T."/>
            <person name="Hammon N."/>
            <person name="Israni S."/>
            <person name="Dalin E."/>
            <person name="Tice H."/>
            <person name="Pitluck S."/>
            <person name="Saunders E."/>
            <person name="Brettin T."/>
            <person name="Bruce D."/>
            <person name="Han C."/>
            <person name="Tapia R."/>
            <person name="Schmutz J."/>
            <person name="Larimer F."/>
            <person name="Land M."/>
            <person name="Hauser L."/>
            <person name="Kyrpides N."/>
            <person name="Kim E."/>
            <person name="Lovley D."/>
            <person name="Richardson P."/>
        </authorList>
    </citation>
    <scope>NUCLEOTIDE SEQUENCE [LARGE SCALE GENOMIC DNA]</scope>
    <source>
        <strain evidence="2">DSM 2379 / NBRC 103807 / OttBd1</strain>
    </source>
</reference>
<proteinExistence type="predicted"/>
<dbReference type="KEGG" id="ppd:Ppro_1567"/>
<dbReference type="EMBL" id="CP000482">
    <property type="protein sequence ID" value="ABK99182.1"/>
    <property type="molecule type" value="Genomic_DNA"/>
</dbReference>
<name>A1APB2_PELPD</name>
<protein>
    <submittedName>
        <fullName evidence="1">Uncharacterized protein</fullName>
    </submittedName>
</protein>
<gene>
    <name evidence="1" type="ordered locus">Ppro_1567</name>
</gene>
<accession>A1APB2</accession>
<dbReference type="STRING" id="338966.Ppro_1567"/>
<dbReference type="AlphaFoldDB" id="A1APB2"/>
<sequence>MIEKFISVMLSWRRKCGYGWEALFLCLFAQGTVKTVISFHVHKRNVPFGVLSRSGQLRVGRRQGKENNSTFAVGINTQNIVIINSIAS</sequence>
<dbReference type="HOGENOM" id="CLU_2466291_0_0_7"/>
<dbReference type="Proteomes" id="UP000006732">
    <property type="component" value="Chromosome"/>
</dbReference>
<keyword evidence="2" id="KW-1185">Reference proteome</keyword>
<organism evidence="1 2">
    <name type="scientific">Pelobacter propionicus (strain DSM 2379 / NBRC 103807 / OttBd1)</name>
    <dbReference type="NCBI Taxonomy" id="338966"/>
    <lineage>
        <taxon>Bacteria</taxon>
        <taxon>Pseudomonadati</taxon>
        <taxon>Thermodesulfobacteriota</taxon>
        <taxon>Desulfuromonadia</taxon>
        <taxon>Desulfuromonadales</taxon>
        <taxon>Desulfuromonadaceae</taxon>
        <taxon>Pelobacter</taxon>
    </lineage>
</organism>
<evidence type="ECO:0000313" key="2">
    <source>
        <dbReference type="Proteomes" id="UP000006732"/>
    </source>
</evidence>